<evidence type="ECO:0000256" key="8">
    <source>
        <dbReference type="ARBA" id="ARBA00023163"/>
    </source>
</evidence>
<dbReference type="SUPFAM" id="SSF57667">
    <property type="entry name" value="beta-beta-alpha zinc fingers"/>
    <property type="match status" value="1"/>
</dbReference>
<organism evidence="12 13">
    <name type="scientific">Aspergillus luchuensis (strain CBS 106.47)</name>
    <dbReference type="NCBI Taxonomy" id="1137211"/>
    <lineage>
        <taxon>Eukaryota</taxon>
        <taxon>Fungi</taxon>
        <taxon>Dikarya</taxon>
        <taxon>Ascomycota</taxon>
        <taxon>Pezizomycotina</taxon>
        <taxon>Eurotiomycetes</taxon>
        <taxon>Eurotiomycetidae</taxon>
        <taxon>Eurotiales</taxon>
        <taxon>Aspergillaceae</taxon>
        <taxon>Aspergillus</taxon>
        <taxon>Aspergillus subgen. Circumdati</taxon>
    </lineage>
</organism>
<feature type="domain" description="C2H2-type" evidence="11">
    <location>
        <begin position="10"/>
        <end position="38"/>
    </location>
</feature>
<dbReference type="InterPro" id="IPR013087">
    <property type="entry name" value="Znf_C2H2_type"/>
</dbReference>
<feature type="domain" description="C2H2-type" evidence="11">
    <location>
        <begin position="39"/>
        <end position="68"/>
    </location>
</feature>
<dbReference type="FunFam" id="3.30.160.60:FF:000149">
    <property type="entry name" value="Zinc finger protein 569"/>
    <property type="match status" value="1"/>
</dbReference>
<evidence type="ECO:0000313" key="13">
    <source>
        <dbReference type="Proteomes" id="UP000184063"/>
    </source>
</evidence>
<dbReference type="PANTHER" id="PTHR14003:SF22">
    <property type="entry name" value="FINGER DOMAIN PROTEIN, PUTATIVE (AFU_ORTHOLOGUE AFUA_4G11480)-RELATED"/>
    <property type="match status" value="1"/>
</dbReference>
<keyword evidence="9" id="KW-0539">Nucleus</keyword>
<dbReference type="GO" id="GO:0005634">
    <property type="term" value="C:nucleus"/>
    <property type="evidence" value="ECO:0007669"/>
    <property type="project" value="UniProtKB-SubCell"/>
</dbReference>
<keyword evidence="7" id="KW-0238">DNA-binding</keyword>
<dbReference type="VEuPathDB" id="FungiDB:ASPFODRAFT_66009"/>
<dbReference type="FunFam" id="3.30.160.60:FF:000125">
    <property type="entry name" value="Putative zinc finger protein 143"/>
    <property type="match status" value="1"/>
</dbReference>
<sequence length="246" mass="28269">MKICNGCGFYGTSKHCNKVFNRKSDLRRHYRIHTNERPYKCTVKDCNKSFVRRSALTAHSRTHTGEKPHVGDHRGCNKAFSDATLTKHQDRLHAPKFVTPLPSQDLRVVNSIPKGYCLLAQQFPYPHTPSHCLNLYAHQSLHRTLVPLQDLPPTVAQHIPLAQQHYMQLQLNDPNRQGYLLMEIQQPYHNPSMAEYPSPIATNTQSDYTSPARTLNQPEETDRVYCQRWVNEPTTNITVTASRQES</sequence>
<gene>
    <name evidence="12" type="ORF">ASPFODRAFT_66009</name>
</gene>
<dbReference type="PANTHER" id="PTHR14003">
    <property type="entry name" value="TRANSCRIPTIONAL REPRESSOR PROTEIN YY"/>
    <property type="match status" value="1"/>
</dbReference>
<dbReference type="GO" id="GO:0000785">
    <property type="term" value="C:chromatin"/>
    <property type="evidence" value="ECO:0007669"/>
    <property type="project" value="TreeGrafter"/>
</dbReference>
<dbReference type="GO" id="GO:0005667">
    <property type="term" value="C:transcription regulator complex"/>
    <property type="evidence" value="ECO:0007669"/>
    <property type="project" value="TreeGrafter"/>
</dbReference>
<keyword evidence="2" id="KW-0479">Metal-binding</keyword>
<reference evidence="13" key="1">
    <citation type="journal article" date="2017" name="Genome Biol.">
        <title>Comparative genomics reveals high biological diversity and specific adaptations in the industrially and medically important fungal genus Aspergillus.</title>
        <authorList>
            <person name="de Vries R.P."/>
            <person name="Riley R."/>
            <person name="Wiebenga A."/>
            <person name="Aguilar-Osorio G."/>
            <person name="Amillis S."/>
            <person name="Uchima C.A."/>
            <person name="Anderluh G."/>
            <person name="Asadollahi M."/>
            <person name="Askin M."/>
            <person name="Barry K."/>
            <person name="Battaglia E."/>
            <person name="Bayram O."/>
            <person name="Benocci T."/>
            <person name="Braus-Stromeyer S.A."/>
            <person name="Caldana C."/>
            <person name="Canovas D."/>
            <person name="Cerqueira G.C."/>
            <person name="Chen F."/>
            <person name="Chen W."/>
            <person name="Choi C."/>
            <person name="Clum A."/>
            <person name="Dos Santos R.A."/>
            <person name="Damasio A.R."/>
            <person name="Diallinas G."/>
            <person name="Emri T."/>
            <person name="Fekete E."/>
            <person name="Flipphi M."/>
            <person name="Freyberg S."/>
            <person name="Gallo A."/>
            <person name="Gournas C."/>
            <person name="Habgood R."/>
            <person name="Hainaut M."/>
            <person name="Harispe M.L."/>
            <person name="Henrissat B."/>
            <person name="Hilden K.S."/>
            <person name="Hope R."/>
            <person name="Hossain A."/>
            <person name="Karabika E."/>
            <person name="Karaffa L."/>
            <person name="Karanyi Z."/>
            <person name="Krasevec N."/>
            <person name="Kuo A."/>
            <person name="Kusch H."/>
            <person name="LaButti K."/>
            <person name="Lagendijk E.L."/>
            <person name="Lapidus A."/>
            <person name="Levasseur A."/>
            <person name="Lindquist E."/>
            <person name="Lipzen A."/>
            <person name="Logrieco A.F."/>
            <person name="MacCabe A."/>
            <person name="Maekelae M.R."/>
            <person name="Malavazi I."/>
            <person name="Melin P."/>
            <person name="Meyer V."/>
            <person name="Mielnichuk N."/>
            <person name="Miskei M."/>
            <person name="Molnar A.P."/>
            <person name="Mule G."/>
            <person name="Ngan C.Y."/>
            <person name="Orejas M."/>
            <person name="Orosz E."/>
            <person name="Ouedraogo J.P."/>
            <person name="Overkamp K.M."/>
            <person name="Park H.-S."/>
            <person name="Perrone G."/>
            <person name="Piumi F."/>
            <person name="Punt P.J."/>
            <person name="Ram A.F."/>
            <person name="Ramon A."/>
            <person name="Rauscher S."/>
            <person name="Record E."/>
            <person name="Riano-Pachon D.M."/>
            <person name="Robert V."/>
            <person name="Roehrig J."/>
            <person name="Ruller R."/>
            <person name="Salamov A."/>
            <person name="Salih N.S."/>
            <person name="Samson R.A."/>
            <person name="Sandor E."/>
            <person name="Sanguinetti M."/>
            <person name="Schuetze T."/>
            <person name="Sepcic K."/>
            <person name="Shelest E."/>
            <person name="Sherlock G."/>
            <person name="Sophianopoulou V."/>
            <person name="Squina F.M."/>
            <person name="Sun H."/>
            <person name="Susca A."/>
            <person name="Todd R.B."/>
            <person name="Tsang A."/>
            <person name="Unkles S.E."/>
            <person name="van de Wiele N."/>
            <person name="van Rossen-Uffink D."/>
            <person name="Oliveira J.V."/>
            <person name="Vesth T.C."/>
            <person name="Visser J."/>
            <person name="Yu J.-H."/>
            <person name="Zhou M."/>
            <person name="Andersen M.R."/>
            <person name="Archer D.B."/>
            <person name="Baker S.E."/>
            <person name="Benoit I."/>
            <person name="Brakhage A.A."/>
            <person name="Braus G.H."/>
            <person name="Fischer R."/>
            <person name="Frisvad J.C."/>
            <person name="Goldman G.H."/>
            <person name="Houbraken J."/>
            <person name="Oakley B."/>
            <person name="Pocsi I."/>
            <person name="Scazzocchio C."/>
            <person name="Seiboth B."/>
            <person name="vanKuyk P.A."/>
            <person name="Wortman J."/>
            <person name="Dyer P.S."/>
            <person name="Grigoriev I.V."/>
        </authorList>
    </citation>
    <scope>NUCLEOTIDE SEQUENCE [LARGE SCALE GENOMIC DNA]</scope>
    <source>
        <strain evidence="13">CBS 106.47</strain>
    </source>
</reference>
<evidence type="ECO:0000256" key="10">
    <source>
        <dbReference type="PROSITE-ProRule" id="PRU00042"/>
    </source>
</evidence>
<keyword evidence="6" id="KW-0805">Transcription regulation</keyword>
<proteinExistence type="predicted"/>
<dbReference type="SMART" id="SM00355">
    <property type="entry name" value="ZnF_C2H2"/>
    <property type="match status" value="3"/>
</dbReference>
<evidence type="ECO:0000256" key="9">
    <source>
        <dbReference type="ARBA" id="ARBA00023242"/>
    </source>
</evidence>
<keyword evidence="4 10" id="KW-0863">Zinc-finger</keyword>
<name>A0A1M3SZE6_ASPLC</name>
<evidence type="ECO:0000256" key="4">
    <source>
        <dbReference type="ARBA" id="ARBA00022771"/>
    </source>
</evidence>
<dbReference type="Gene3D" id="3.30.160.60">
    <property type="entry name" value="Classic Zinc Finger"/>
    <property type="match status" value="3"/>
</dbReference>
<protein>
    <recommendedName>
        <fullName evidence="11">C2H2-type domain-containing protein</fullName>
    </recommendedName>
</protein>
<comment type="subcellular location">
    <subcellularLocation>
        <location evidence="1">Nucleus</location>
    </subcellularLocation>
</comment>
<evidence type="ECO:0000256" key="6">
    <source>
        <dbReference type="ARBA" id="ARBA00023015"/>
    </source>
</evidence>
<accession>A0A1M3SZE6</accession>
<keyword evidence="8" id="KW-0804">Transcription</keyword>
<dbReference type="GO" id="GO:0000981">
    <property type="term" value="F:DNA-binding transcription factor activity, RNA polymerase II-specific"/>
    <property type="evidence" value="ECO:0007669"/>
    <property type="project" value="UniProtKB-ARBA"/>
</dbReference>
<evidence type="ECO:0000256" key="7">
    <source>
        <dbReference type="ARBA" id="ARBA00023125"/>
    </source>
</evidence>
<evidence type="ECO:0000256" key="5">
    <source>
        <dbReference type="ARBA" id="ARBA00022833"/>
    </source>
</evidence>
<evidence type="ECO:0000256" key="3">
    <source>
        <dbReference type="ARBA" id="ARBA00022737"/>
    </source>
</evidence>
<dbReference type="PROSITE" id="PS00028">
    <property type="entry name" value="ZINC_FINGER_C2H2_1"/>
    <property type="match status" value="1"/>
</dbReference>
<evidence type="ECO:0000256" key="2">
    <source>
        <dbReference type="ARBA" id="ARBA00022723"/>
    </source>
</evidence>
<dbReference type="GO" id="GO:0000978">
    <property type="term" value="F:RNA polymerase II cis-regulatory region sequence-specific DNA binding"/>
    <property type="evidence" value="ECO:0007669"/>
    <property type="project" value="TreeGrafter"/>
</dbReference>
<dbReference type="PROSITE" id="PS50157">
    <property type="entry name" value="ZINC_FINGER_C2H2_2"/>
    <property type="match status" value="2"/>
</dbReference>
<evidence type="ECO:0000259" key="11">
    <source>
        <dbReference type="PROSITE" id="PS50157"/>
    </source>
</evidence>
<evidence type="ECO:0000313" key="12">
    <source>
        <dbReference type="EMBL" id="OJZ79884.1"/>
    </source>
</evidence>
<dbReference type="InterPro" id="IPR036236">
    <property type="entry name" value="Znf_C2H2_sf"/>
</dbReference>
<keyword evidence="3" id="KW-0677">Repeat</keyword>
<keyword evidence="5" id="KW-0862">Zinc</keyword>
<dbReference type="Proteomes" id="UP000184063">
    <property type="component" value="Unassembled WGS sequence"/>
</dbReference>
<dbReference type="GO" id="GO:0008270">
    <property type="term" value="F:zinc ion binding"/>
    <property type="evidence" value="ECO:0007669"/>
    <property type="project" value="UniProtKB-KW"/>
</dbReference>
<dbReference type="EMBL" id="KV878267">
    <property type="protein sequence ID" value="OJZ79884.1"/>
    <property type="molecule type" value="Genomic_DNA"/>
</dbReference>
<dbReference type="AlphaFoldDB" id="A0A1M3SZE6"/>
<dbReference type="Pfam" id="PF00096">
    <property type="entry name" value="zf-C2H2"/>
    <property type="match status" value="2"/>
</dbReference>
<evidence type="ECO:0000256" key="1">
    <source>
        <dbReference type="ARBA" id="ARBA00004123"/>
    </source>
</evidence>